<dbReference type="PANTHER" id="PTHR43677:SF4">
    <property type="entry name" value="QUINONE OXIDOREDUCTASE-LIKE PROTEIN 2"/>
    <property type="match status" value="1"/>
</dbReference>
<organism evidence="2 3">
    <name type="scientific">Didymella glomerata</name>
    <dbReference type="NCBI Taxonomy" id="749621"/>
    <lineage>
        <taxon>Eukaryota</taxon>
        <taxon>Fungi</taxon>
        <taxon>Dikarya</taxon>
        <taxon>Ascomycota</taxon>
        <taxon>Pezizomycotina</taxon>
        <taxon>Dothideomycetes</taxon>
        <taxon>Pleosporomycetidae</taxon>
        <taxon>Pleosporales</taxon>
        <taxon>Pleosporineae</taxon>
        <taxon>Didymellaceae</taxon>
        <taxon>Didymella</taxon>
    </lineage>
</organism>
<dbReference type="InterPro" id="IPR036291">
    <property type="entry name" value="NAD(P)-bd_dom_sf"/>
</dbReference>
<dbReference type="InterPro" id="IPR013149">
    <property type="entry name" value="ADH-like_C"/>
</dbReference>
<dbReference type="Gene3D" id="3.40.50.720">
    <property type="entry name" value="NAD(P)-binding Rossmann-like Domain"/>
    <property type="match status" value="1"/>
</dbReference>
<dbReference type="Gene3D" id="3.90.180.10">
    <property type="entry name" value="Medium-chain alcohol dehydrogenases, catalytic domain"/>
    <property type="match status" value="1"/>
</dbReference>
<dbReference type="OrthoDB" id="203908at2759"/>
<evidence type="ECO:0000313" key="3">
    <source>
        <dbReference type="Proteomes" id="UP001140562"/>
    </source>
</evidence>
<reference evidence="2" key="1">
    <citation type="submission" date="2022-10" db="EMBL/GenBank/DDBJ databases">
        <title>Tapping the CABI collections for fungal endophytes: first genome assemblies for Collariella, Neodidymelliopsis, Ascochyta clinopodiicola, Didymella pomorum, Didymosphaeria variabile, Neocosmospora piperis and Neocucurbitaria cava.</title>
        <authorList>
            <person name="Hill R."/>
        </authorList>
    </citation>
    <scope>NUCLEOTIDE SEQUENCE</scope>
    <source>
        <strain evidence="2">IMI 360193</strain>
    </source>
</reference>
<accession>A0A9W9C499</accession>
<dbReference type="Proteomes" id="UP001140562">
    <property type="component" value="Unassembled WGS sequence"/>
</dbReference>
<dbReference type="InterPro" id="IPR051397">
    <property type="entry name" value="Zn-ADH-like_protein"/>
</dbReference>
<dbReference type="SUPFAM" id="SSF51735">
    <property type="entry name" value="NAD(P)-binding Rossmann-fold domains"/>
    <property type="match status" value="1"/>
</dbReference>
<proteinExistence type="predicted"/>
<comment type="caution">
    <text evidence="2">The sequence shown here is derived from an EMBL/GenBank/DDBJ whole genome shotgun (WGS) entry which is preliminary data.</text>
</comment>
<gene>
    <name evidence="2" type="ORF">N0V87_000962</name>
</gene>
<dbReference type="GO" id="GO:0005739">
    <property type="term" value="C:mitochondrion"/>
    <property type="evidence" value="ECO:0007669"/>
    <property type="project" value="TreeGrafter"/>
</dbReference>
<protein>
    <recommendedName>
        <fullName evidence="1">Enoyl reductase (ER) domain-containing protein</fullName>
    </recommendedName>
</protein>
<dbReference type="EMBL" id="JAPEUV010000005">
    <property type="protein sequence ID" value="KAJ4342753.1"/>
    <property type="molecule type" value="Genomic_DNA"/>
</dbReference>
<evidence type="ECO:0000259" key="1">
    <source>
        <dbReference type="SMART" id="SM00829"/>
    </source>
</evidence>
<dbReference type="SUPFAM" id="SSF50129">
    <property type="entry name" value="GroES-like"/>
    <property type="match status" value="1"/>
</dbReference>
<name>A0A9W9C499_9PLEO</name>
<dbReference type="Pfam" id="PF08240">
    <property type="entry name" value="ADH_N"/>
    <property type="match status" value="1"/>
</dbReference>
<dbReference type="Pfam" id="PF00107">
    <property type="entry name" value="ADH_zinc_N"/>
    <property type="match status" value="1"/>
</dbReference>
<dbReference type="InterPro" id="IPR020843">
    <property type="entry name" value="ER"/>
</dbReference>
<dbReference type="InterPro" id="IPR011032">
    <property type="entry name" value="GroES-like_sf"/>
</dbReference>
<feature type="domain" description="Enoyl reductase (ER)" evidence="1">
    <location>
        <begin position="4"/>
        <end position="300"/>
    </location>
</feature>
<dbReference type="AlphaFoldDB" id="A0A9W9C499"/>
<dbReference type="InterPro" id="IPR013154">
    <property type="entry name" value="ADH-like_N"/>
</dbReference>
<dbReference type="CDD" id="cd08273">
    <property type="entry name" value="MDR8"/>
    <property type="match status" value="1"/>
</dbReference>
<evidence type="ECO:0000313" key="2">
    <source>
        <dbReference type="EMBL" id="KAJ4342753.1"/>
    </source>
</evidence>
<dbReference type="PANTHER" id="PTHR43677">
    <property type="entry name" value="SHORT-CHAIN DEHYDROGENASE/REDUCTASE"/>
    <property type="match status" value="1"/>
</dbReference>
<keyword evidence="3" id="KW-1185">Reference proteome</keyword>
<dbReference type="GO" id="GO:0016491">
    <property type="term" value="F:oxidoreductase activity"/>
    <property type="evidence" value="ECO:0007669"/>
    <property type="project" value="InterPro"/>
</dbReference>
<dbReference type="SMART" id="SM00829">
    <property type="entry name" value="PKS_ER"/>
    <property type="match status" value="1"/>
</dbReference>
<sequence length="301" mass="32792">MSFGDASHVSVITSELPSPASNEVQLKVLYSGFGGSDIAMRLGGYPNQRPAPLTTGYSCIGHITQNGAKNPKFPIGALFGCLCVYEGQSTYVNLPEKYLIPIPSSVNLQQAVALILDWATAYGMVHRSGKVSKGQRVFIHGLSGSVGYALLTLCKRQGAEVYGTASEYNHAAVRAAGAHPFVYTDKSWMMAMNVIGGAHVVFDPLGFESYDESWEILARSGGKLVGYGGNYNVINGTKTRSQWPQIAKLLAKNLNVFSPNSTAFFYVDRDQSTFEPELKTLLEMLKRGEFRSTKELVLALW</sequence>